<accession>A0A1F6D7J0</accession>
<keyword evidence="1" id="KW-0812">Transmembrane</keyword>
<evidence type="ECO:0000313" key="2">
    <source>
        <dbReference type="EMBL" id="OGG57413.1"/>
    </source>
</evidence>
<organism evidence="2 3">
    <name type="scientific">Candidatus Kaiserbacteria bacterium RIFCSPHIGHO2_01_FULL_55_17</name>
    <dbReference type="NCBI Taxonomy" id="1798484"/>
    <lineage>
        <taxon>Bacteria</taxon>
        <taxon>Candidatus Kaiseribacteriota</taxon>
    </lineage>
</organism>
<dbReference type="AlphaFoldDB" id="A0A1F6D7J0"/>
<comment type="caution">
    <text evidence="2">The sequence shown here is derived from an EMBL/GenBank/DDBJ whole genome shotgun (WGS) entry which is preliminary data.</text>
</comment>
<sequence length="123" mass="14023">MWTRNQRQSATRLFLRRLGIVALFVFVIVALSGVWGVYRKERESRTLRAQAEGEYVDLAARQAQLAADIERLGSDRGREEALREQYGLAERGEGLIVIVDSVPMSPEATSTSRGWLGRLFPWW</sequence>
<feature type="transmembrane region" description="Helical" evidence="1">
    <location>
        <begin position="20"/>
        <end position="38"/>
    </location>
</feature>
<keyword evidence="1" id="KW-0472">Membrane</keyword>
<dbReference type="Proteomes" id="UP000177958">
    <property type="component" value="Unassembled WGS sequence"/>
</dbReference>
<evidence type="ECO:0000256" key="1">
    <source>
        <dbReference type="SAM" id="Phobius"/>
    </source>
</evidence>
<protein>
    <recommendedName>
        <fullName evidence="4">Cell division protein FtsL</fullName>
    </recommendedName>
</protein>
<name>A0A1F6D7J0_9BACT</name>
<proteinExistence type="predicted"/>
<reference evidence="2 3" key="1">
    <citation type="journal article" date="2016" name="Nat. Commun.">
        <title>Thousands of microbial genomes shed light on interconnected biogeochemical processes in an aquifer system.</title>
        <authorList>
            <person name="Anantharaman K."/>
            <person name="Brown C.T."/>
            <person name="Hug L.A."/>
            <person name="Sharon I."/>
            <person name="Castelle C.J."/>
            <person name="Probst A.J."/>
            <person name="Thomas B.C."/>
            <person name="Singh A."/>
            <person name="Wilkins M.J."/>
            <person name="Karaoz U."/>
            <person name="Brodie E.L."/>
            <person name="Williams K.H."/>
            <person name="Hubbard S.S."/>
            <person name="Banfield J.F."/>
        </authorList>
    </citation>
    <scope>NUCLEOTIDE SEQUENCE [LARGE SCALE GENOMIC DNA]</scope>
</reference>
<evidence type="ECO:0008006" key="4">
    <source>
        <dbReference type="Google" id="ProtNLM"/>
    </source>
</evidence>
<keyword evidence="1" id="KW-1133">Transmembrane helix</keyword>
<gene>
    <name evidence="2" type="ORF">A2853_00615</name>
</gene>
<evidence type="ECO:0000313" key="3">
    <source>
        <dbReference type="Proteomes" id="UP000177958"/>
    </source>
</evidence>
<dbReference type="EMBL" id="MFKX01000027">
    <property type="protein sequence ID" value="OGG57413.1"/>
    <property type="molecule type" value="Genomic_DNA"/>
</dbReference>